<keyword evidence="2" id="KW-0808">Transferase</keyword>
<dbReference type="PANTHER" id="PTHR42853">
    <property type="entry name" value="ACETYL-COENZYME A CARBOXYLASE CARBOXYL TRANSFERASE SUBUNIT ALPHA"/>
    <property type="match status" value="1"/>
</dbReference>
<reference evidence="2" key="1">
    <citation type="submission" date="2018-05" db="EMBL/GenBank/DDBJ databases">
        <title>Draft genome of Mucuna pruriens seed.</title>
        <authorList>
            <person name="Nnadi N.E."/>
            <person name="Vos R."/>
            <person name="Hasami M.H."/>
            <person name="Devisetty U.K."/>
            <person name="Aguiy J.C."/>
        </authorList>
    </citation>
    <scope>NUCLEOTIDE SEQUENCE [LARGE SCALE GENOMIC DNA]</scope>
    <source>
        <strain evidence="2">JCA_2017</strain>
    </source>
</reference>
<dbReference type="InterPro" id="IPR001095">
    <property type="entry name" value="Acetyl_CoA_COase_a_su"/>
</dbReference>
<dbReference type="EMBL" id="QJKJ01001076">
    <property type="protein sequence ID" value="RDY09325.1"/>
    <property type="molecule type" value="Genomic_DNA"/>
</dbReference>
<accession>A0A371I2S2</accession>
<comment type="caution">
    <text evidence="2">The sequence shown here is derived from an EMBL/GenBank/DDBJ whole genome shotgun (WGS) entry which is preliminary data.</text>
</comment>
<dbReference type="GO" id="GO:0009317">
    <property type="term" value="C:acetyl-CoA carboxylase complex"/>
    <property type="evidence" value="ECO:0007669"/>
    <property type="project" value="InterPro"/>
</dbReference>
<gene>
    <name evidence="2" type="primary">CAC3</name>
    <name evidence="2" type="ORF">CR513_06314</name>
</gene>
<dbReference type="GO" id="GO:0006633">
    <property type="term" value="P:fatty acid biosynthetic process"/>
    <property type="evidence" value="ECO:0007669"/>
    <property type="project" value="InterPro"/>
</dbReference>
<dbReference type="UniPathway" id="UPA00655">
    <property type="reaction ID" value="UER00711"/>
</dbReference>
<dbReference type="PANTHER" id="PTHR42853:SF1">
    <property type="entry name" value="ACETYL-COA CARBOXYTRANSFERASE"/>
    <property type="match status" value="1"/>
</dbReference>
<evidence type="ECO:0000256" key="1">
    <source>
        <dbReference type="SAM" id="MobiDB-lite"/>
    </source>
</evidence>
<dbReference type="SUPFAM" id="SSF52096">
    <property type="entry name" value="ClpP/crotonase"/>
    <property type="match status" value="1"/>
</dbReference>
<name>A0A371I2S2_MUCPR</name>
<dbReference type="InterPro" id="IPR029045">
    <property type="entry name" value="ClpP/crotonase-like_dom_sf"/>
</dbReference>
<sequence length="401" mass="45826">METLYYLANYFLGCSFKSATIIWPKYLNGARNNRKDQKFHVAAKIRKVKKHDYPWPDNMESKYYLFHFKPLAEKPKPVRRMADDTGLDFSNQIGALESKYQQLIRFNFYYIIRSSALKDLYKHLTPIQHPNRPTVLDHILNIIDKWIELHGDRAGYDDPAMVTGIGSMMERVTCLLTTRKVGTQRKTLLATLQCQLLMGEAIAKNVRFKVPIITVVTGEGGSGGDFCLICCKAAEKLRITAQENYRPGIDDGVIPEVLGGARADPTRTSQQIKLTITQATEELTKMDARELLHHRHLKFGSIGGFQEGKPVEPKRKRNMKPTESEEENFRSKGTPFEFDSFSKEAIQKLVKMEQSKASSYEPLIKEKVDNIMQEIKSNMSQPGAYAELKQKLQKLDNVNRS</sequence>
<dbReference type="Pfam" id="PF03255">
    <property type="entry name" value="ACCA"/>
    <property type="match status" value="2"/>
</dbReference>
<dbReference type="Gene3D" id="3.90.226.10">
    <property type="entry name" value="2-enoyl-CoA Hydratase, Chain A, domain 1"/>
    <property type="match status" value="2"/>
</dbReference>
<evidence type="ECO:0000313" key="3">
    <source>
        <dbReference type="Proteomes" id="UP000257109"/>
    </source>
</evidence>
<feature type="region of interest" description="Disordered" evidence="1">
    <location>
        <begin position="303"/>
        <end position="336"/>
    </location>
</feature>
<proteinExistence type="predicted"/>
<dbReference type="GO" id="GO:2001295">
    <property type="term" value="P:malonyl-CoA biosynthetic process"/>
    <property type="evidence" value="ECO:0007669"/>
    <property type="project" value="UniProtKB-UniPathway"/>
</dbReference>
<dbReference type="STRING" id="157652.A0A371I2S2"/>
<protein>
    <submittedName>
        <fullName evidence="2">Acetyl-coenzyme A carboxylase carboxyl transferase subunit alpha, chloroplastic</fullName>
    </submittedName>
</protein>
<feature type="compositionally biased region" description="Basic and acidic residues" evidence="1">
    <location>
        <begin position="320"/>
        <end position="330"/>
    </location>
</feature>
<dbReference type="OrthoDB" id="196847at2759"/>
<dbReference type="GO" id="GO:0016743">
    <property type="term" value="F:carboxyl- or carbamoyltransferase activity"/>
    <property type="evidence" value="ECO:0007669"/>
    <property type="project" value="InterPro"/>
</dbReference>
<dbReference type="AlphaFoldDB" id="A0A371I2S2"/>
<dbReference type="GO" id="GO:0003989">
    <property type="term" value="F:acetyl-CoA carboxylase activity"/>
    <property type="evidence" value="ECO:0007669"/>
    <property type="project" value="InterPro"/>
</dbReference>
<keyword evidence="3" id="KW-1185">Reference proteome</keyword>
<evidence type="ECO:0000313" key="2">
    <source>
        <dbReference type="EMBL" id="RDY09325.1"/>
    </source>
</evidence>
<organism evidence="2 3">
    <name type="scientific">Mucuna pruriens</name>
    <name type="common">Velvet bean</name>
    <name type="synonym">Dolichos pruriens</name>
    <dbReference type="NCBI Taxonomy" id="157652"/>
    <lineage>
        <taxon>Eukaryota</taxon>
        <taxon>Viridiplantae</taxon>
        <taxon>Streptophyta</taxon>
        <taxon>Embryophyta</taxon>
        <taxon>Tracheophyta</taxon>
        <taxon>Spermatophyta</taxon>
        <taxon>Magnoliopsida</taxon>
        <taxon>eudicotyledons</taxon>
        <taxon>Gunneridae</taxon>
        <taxon>Pentapetalae</taxon>
        <taxon>rosids</taxon>
        <taxon>fabids</taxon>
        <taxon>Fabales</taxon>
        <taxon>Fabaceae</taxon>
        <taxon>Papilionoideae</taxon>
        <taxon>50 kb inversion clade</taxon>
        <taxon>NPAAA clade</taxon>
        <taxon>indigoferoid/millettioid clade</taxon>
        <taxon>Phaseoleae</taxon>
        <taxon>Mucuna</taxon>
    </lineage>
</organism>
<dbReference type="Proteomes" id="UP000257109">
    <property type="component" value="Unassembled WGS sequence"/>
</dbReference>
<feature type="non-terminal residue" evidence="2">
    <location>
        <position position="1"/>
    </location>
</feature>